<dbReference type="PANTHER" id="PTHR33420:SF12">
    <property type="entry name" value="FIMBRIN-LIKE PROTEIN FIMI-RELATED"/>
    <property type="match status" value="1"/>
</dbReference>
<dbReference type="InterPro" id="IPR050263">
    <property type="entry name" value="Bact_Fimbrial_Adh_Pro"/>
</dbReference>
<proteinExistence type="inferred from homology"/>
<dbReference type="EMBL" id="CP113432">
    <property type="protein sequence ID" value="WAI52506.1"/>
    <property type="molecule type" value="Genomic_DNA"/>
</dbReference>
<feature type="chain" id="PRO_5046683237" evidence="5">
    <location>
        <begin position="23"/>
        <end position="182"/>
    </location>
</feature>
<dbReference type="InterPro" id="IPR036937">
    <property type="entry name" value="Adhesion_dom_fimbrial_sf"/>
</dbReference>
<evidence type="ECO:0000259" key="6">
    <source>
        <dbReference type="Pfam" id="PF00419"/>
    </source>
</evidence>
<feature type="domain" description="Fimbrial-type adhesion" evidence="6">
    <location>
        <begin position="31"/>
        <end position="181"/>
    </location>
</feature>
<evidence type="ECO:0000256" key="2">
    <source>
        <dbReference type="ARBA" id="ARBA00006671"/>
    </source>
</evidence>
<dbReference type="PANTHER" id="PTHR33420">
    <property type="entry name" value="FIMBRIAL SUBUNIT ELFA-RELATED"/>
    <property type="match status" value="1"/>
</dbReference>
<dbReference type="Pfam" id="PF00419">
    <property type="entry name" value="Fimbrial"/>
    <property type="match status" value="1"/>
</dbReference>
<accession>A0ABY7A5K0</accession>
<dbReference type="InterPro" id="IPR000259">
    <property type="entry name" value="Adhesion_dom_fimbrial"/>
</dbReference>
<dbReference type="NCBIfam" id="NF011741">
    <property type="entry name" value="PRK15194.1"/>
    <property type="match status" value="1"/>
</dbReference>
<keyword evidence="4" id="KW-0281">Fimbrium</keyword>
<keyword evidence="3 5" id="KW-0732">Signal</keyword>
<dbReference type="Gene3D" id="2.60.40.1090">
    <property type="entry name" value="Fimbrial-type adhesion domain"/>
    <property type="match status" value="1"/>
</dbReference>
<organism evidence="7 8">
    <name type="scientific">Pseudomonas triclosanedens</name>
    <dbReference type="NCBI Taxonomy" id="2961893"/>
    <lineage>
        <taxon>Bacteria</taxon>
        <taxon>Pseudomonadati</taxon>
        <taxon>Pseudomonadota</taxon>
        <taxon>Gammaproteobacteria</taxon>
        <taxon>Pseudomonadales</taxon>
        <taxon>Pseudomonadaceae</taxon>
        <taxon>Pseudomonas</taxon>
    </lineage>
</organism>
<name>A0ABY7A5K0_9PSED</name>
<evidence type="ECO:0000256" key="5">
    <source>
        <dbReference type="SAM" id="SignalP"/>
    </source>
</evidence>
<reference evidence="7" key="1">
    <citation type="submission" date="2022-11" db="EMBL/GenBank/DDBJ databases">
        <title>Pseudomonas triclosanedens sp. nov., a triclosan degrader isolated from activated sludge.</title>
        <authorList>
            <person name="Yin Y."/>
            <person name="Lu Z."/>
        </authorList>
    </citation>
    <scope>NUCLEOTIDE SEQUENCE</scope>
    <source>
        <strain evidence="7">ZM23</strain>
    </source>
</reference>
<evidence type="ECO:0000256" key="1">
    <source>
        <dbReference type="ARBA" id="ARBA00004561"/>
    </source>
</evidence>
<dbReference type="Proteomes" id="UP001163624">
    <property type="component" value="Chromosome"/>
</dbReference>
<evidence type="ECO:0000313" key="8">
    <source>
        <dbReference type="Proteomes" id="UP001163624"/>
    </source>
</evidence>
<evidence type="ECO:0000256" key="4">
    <source>
        <dbReference type="ARBA" id="ARBA00023263"/>
    </source>
</evidence>
<comment type="subcellular location">
    <subcellularLocation>
        <location evidence="1">Fimbrium</location>
    </subcellularLocation>
</comment>
<dbReference type="SUPFAM" id="SSF49401">
    <property type="entry name" value="Bacterial adhesins"/>
    <property type="match status" value="1"/>
</dbReference>
<dbReference type="InterPro" id="IPR008966">
    <property type="entry name" value="Adhesion_dom_sf"/>
</dbReference>
<evidence type="ECO:0000313" key="7">
    <source>
        <dbReference type="EMBL" id="WAI52506.1"/>
    </source>
</evidence>
<feature type="signal peptide" evidence="5">
    <location>
        <begin position="1"/>
        <end position="22"/>
    </location>
</feature>
<evidence type="ECO:0000256" key="3">
    <source>
        <dbReference type="ARBA" id="ARBA00022729"/>
    </source>
</evidence>
<comment type="similarity">
    <text evidence="2">Belongs to the fimbrial protein family.</text>
</comment>
<keyword evidence="8" id="KW-1185">Reference proteome</keyword>
<protein>
    <submittedName>
        <fullName evidence="7">Type 1 fimbrial major subunit FimA</fullName>
    </submittedName>
</protein>
<sequence length="182" mass="18360">MKKALLAAAVASLMAGAMTAQAATTVDGGTVHFTGQLINAACVVDVNSQDQTVDLGQYRTATFNAVGARSASVPFTIQLKDCDTTVSSSAAVAFTGQQDAANDTLLAVNSAVTNGTTATGVGIEILDTDSKVLTPDGTAFSTPQTLIDGFNTLHFSAAYVATAASATAGRADADATFVVQYP</sequence>
<gene>
    <name evidence="7" type="primary">fimA</name>
    <name evidence="7" type="ORF">OU419_17945</name>
</gene>